<dbReference type="Pfam" id="PF00378">
    <property type="entry name" value="ECH_1"/>
    <property type="match status" value="1"/>
</dbReference>
<dbReference type="EMBL" id="JAWJBA010000004">
    <property type="protein sequence ID" value="MDV2685320.1"/>
    <property type="molecule type" value="Genomic_DNA"/>
</dbReference>
<evidence type="ECO:0000313" key="15">
    <source>
        <dbReference type="Proteomes" id="UP001287282"/>
    </source>
</evidence>
<keyword evidence="15" id="KW-1185">Reference proteome</keyword>
<evidence type="ECO:0000256" key="11">
    <source>
        <dbReference type="ARBA" id="ARBA00047446"/>
    </source>
</evidence>
<sequence>MKKVKLIEEKDLTWIVLNREKLRNAIDVDVMDQLLEALHLAKINTSKAVVLIGEGNAAFCSGGDLSVFHELKTEQQALGMLSKMQNVLEEIFYFPKLTVSALNGTAVGGGCELATSCDLRIAAPHVKVGFIQGSLGITTGWGGASMLYERLPQPVAMEMLMTSRVYKADEARALGFLQGIILKEPFIEGVREWLAPYLKVENGVIAAYKHRFVDKVSRDDLSTRMKEEVALCAKLWETDEHHQAVDAFLNRT</sequence>
<dbReference type="SUPFAM" id="SSF52096">
    <property type="entry name" value="ClpP/crotonase"/>
    <property type="match status" value="1"/>
</dbReference>
<comment type="caution">
    <text evidence="14">The sequence shown here is derived from an EMBL/GenBank/DDBJ whole genome shotgun (WGS) entry which is preliminary data.</text>
</comment>
<comment type="similarity">
    <text evidence="2 13">Belongs to the enoyl-CoA hydratase/isomerase family.</text>
</comment>
<dbReference type="PANTHER" id="PTHR11941:SF27">
    <property type="entry name" value="ETHYLMALONYL-COA DECARBOXYLASE"/>
    <property type="match status" value="1"/>
</dbReference>
<comment type="catalytic activity">
    <reaction evidence="6">
        <text>(2R)-ethylmalonyl-CoA + H(+) = butanoyl-CoA + CO2</text>
        <dbReference type="Rhea" id="RHEA:59540"/>
        <dbReference type="ChEBI" id="CHEBI:15378"/>
        <dbReference type="ChEBI" id="CHEBI:16526"/>
        <dbReference type="ChEBI" id="CHEBI:57371"/>
        <dbReference type="ChEBI" id="CHEBI:85316"/>
        <dbReference type="EC" id="4.1.1.94"/>
    </reaction>
    <physiologicalReaction direction="left-to-right" evidence="6">
        <dbReference type="Rhea" id="RHEA:59541"/>
    </physiologicalReaction>
</comment>
<evidence type="ECO:0000256" key="4">
    <source>
        <dbReference type="ARBA" id="ARBA00023239"/>
    </source>
</evidence>
<evidence type="ECO:0000256" key="5">
    <source>
        <dbReference type="ARBA" id="ARBA00036343"/>
    </source>
</evidence>
<evidence type="ECO:0000256" key="10">
    <source>
        <dbReference type="ARBA" id="ARBA00042182"/>
    </source>
</evidence>
<evidence type="ECO:0000256" key="12">
    <source>
        <dbReference type="ARBA" id="ARBA00056546"/>
    </source>
</evidence>
<dbReference type="Gene3D" id="3.90.226.10">
    <property type="entry name" value="2-enoyl-CoA Hydratase, Chain A, domain 1"/>
    <property type="match status" value="1"/>
</dbReference>
<evidence type="ECO:0000256" key="1">
    <source>
        <dbReference type="ARBA" id="ARBA00004514"/>
    </source>
</evidence>
<protein>
    <recommendedName>
        <fullName evidence="8">Ethylmalonyl-CoA decarboxylase</fullName>
        <ecNumber evidence="7">4.1.1.94</ecNumber>
    </recommendedName>
    <alternativeName>
        <fullName evidence="10">Enoyl-CoA hydratase domain-containing protein 1</fullName>
    </alternativeName>
    <alternativeName>
        <fullName evidence="9">Methylmalonyl-CoA decarboxylase</fullName>
    </alternativeName>
</protein>
<dbReference type="PROSITE" id="PS00166">
    <property type="entry name" value="ENOYL_COA_HYDRATASE"/>
    <property type="match status" value="1"/>
</dbReference>
<comment type="catalytic activity">
    <reaction evidence="11">
        <text>(S)-methylmalonyl-CoA + H(+) = propanoyl-CoA + CO2</text>
        <dbReference type="Rhea" id="RHEA:61340"/>
        <dbReference type="ChEBI" id="CHEBI:15378"/>
        <dbReference type="ChEBI" id="CHEBI:16526"/>
        <dbReference type="ChEBI" id="CHEBI:57327"/>
        <dbReference type="ChEBI" id="CHEBI:57392"/>
        <dbReference type="EC" id="4.1.1.94"/>
    </reaction>
    <physiologicalReaction direction="left-to-right" evidence="11">
        <dbReference type="Rhea" id="RHEA:61341"/>
    </physiologicalReaction>
</comment>
<evidence type="ECO:0000256" key="9">
    <source>
        <dbReference type="ARBA" id="ARBA00042052"/>
    </source>
</evidence>
<dbReference type="Proteomes" id="UP001287282">
    <property type="component" value="Unassembled WGS sequence"/>
</dbReference>
<dbReference type="EC" id="4.1.1.94" evidence="7"/>
<dbReference type="CDD" id="cd06558">
    <property type="entry name" value="crotonase-like"/>
    <property type="match status" value="1"/>
</dbReference>
<proteinExistence type="inferred from homology"/>
<comment type="catalytic activity">
    <reaction evidence="5">
        <text>(2S)-ethylmalonyl-CoA + H(+) = butanoyl-CoA + CO2</text>
        <dbReference type="Rhea" id="RHEA:32131"/>
        <dbReference type="ChEBI" id="CHEBI:15378"/>
        <dbReference type="ChEBI" id="CHEBI:16526"/>
        <dbReference type="ChEBI" id="CHEBI:57371"/>
        <dbReference type="ChEBI" id="CHEBI:60909"/>
        <dbReference type="EC" id="4.1.1.94"/>
    </reaction>
    <physiologicalReaction direction="left-to-right" evidence="5">
        <dbReference type="Rhea" id="RHEA:32132"/>
    </physiologicalReaction>
</comment>
<dbReference type="PANTHER" id="PTHR11941">
    <property type="entry name" value="ENOYL-COA HYDRATASE-RELATED"/>
    <property type="match status" value="1"/>
</dbReference>
<dbReference type="InterPro" id="IPR018376">
    <property type="entry name" value="Enoyl-CoA_hyd/isom_CS"/>
</dbReference>
<accession>A0ABU3XBR7</accession>
<reference evidence="14 15" key="1">
    <citation type="submission" date="2023-10" db="EMBL/GenBank/DDBJ databases">
        <title>Screening of Alkalihalobacillus lindianensis BZ-TG-R113 and Its Alleviation of Salt Stress on Rapeseed Growth.</title>
        <authorList>
            <person name="Zhao B."/>
            <person name="Guo T."/>
        </authorList>
    </citation>
    <scope>NUCLEOTIDE SEQUENCE [LARGE SCALE GENOMIC DNA]</scope>
    <source>
        <strain evidence="14 15">BZ-TG-R113</strain>
    </source>
</reference>
<evidence type="ECO:0000256" key="6">
    <source>
        <dbReference type="ARBA" id="ARBA00036541"/>
    </source>
</evidence>
<evidence type="ECO:0000256" key="2">
    <source>
        <dbReference type="ARBA" id="ARBA00005254"/>
    </source>
</evidence>
<dbReference type="RefSeq" id="WP_317122518.1">
    <property type="nucleotide sequence ID" value="NZ_JAWJBA010000004.1"/>
</dbReference>
<name>A0ABU3XBR7_9BACI</name>
<organism evidence="14 15">
    <name type="scientific">Alkalihalophilus lindianensis</name>
    <dbReference type="NCBI Taxonomy" id="1630542"/>
    <lineage>
        <taxon>Bacteria</taxon>
        <taxon>Bacillati</taxon>
        <taxon>Bacillota</taxon>
        <taxon>Bacilli</taxon>
        <taxon>Bacillales</taxon>
        <taxon>Bacillaceae</taxon>
        <taxon>Alkalihalophilus</taxon>
    </lineage>
</organism>
<evidence type="ECO:0000256" key="3">
    <source>
        <dbReference type="ARBA" id="ARBA00022490"/>
    </source>
</evidence>
<keyword evidence="3" id="KW-0963">Cytoplasm</keyword>
<keyword evidence="4" id="KW-0456">Lyase</keyword>
<comment type="function">
    <text evidence="12">Decarboxylates ethylmalonyl-CoA, a potentially toxic metabolite, to form butyryl-CoA, suggesting it might be involved in metabolite proofreading. Acts preferentially on (S)-ethylmalonyl-CoA but also has some activity on the (R)-isomer. Also has methylmalonyl-CoA decarboxylase activity at lower level.</text>
</comment>
<dbReference type="InterPro" id="IPR001753">
    <property type="entry name" value="Enoyl-CoA_hydra/iso"/>
</dbReference>
<evidence type="ECO:0000256" key="13">
    <source>
        <dbReference type="RuleBase" id="RU003707"/>
    </source>
</evidence>
<evidence type="ECO:0000256" key="7">
    <source>
        <dbReference type="ARBA" id="ARBA00038883"/>
    </source>
</evidence>
<evidence type="ECO:0000313" key="14">
    <source>
        <dbReference type="EMBL" id="MDV2685320.1"/>
    </source>
</evidence>
<dbReference type="InterPro" id="IPR029045">
    <property type="entry name" value="ClpP/crotonase-like_dom_sf"/>
</dbReference>
<gene>
    <name evidence="14" type="ORF">RYX56_13230</name>
</gene>
<evidence type="ECO:0000256" key="8">
    <source>
        <dbReference type="ARBA" id="ARBA00039903"/>
    </source>
</evidence>
<comment type="subcellular location">
    <subcellularLocation>
        <location evidence="1">Cytoplasm</location>
        <location evidence="1">Cytosol</location>
    </subcellularLocation>
</comment>